<evidence type="ECO:0000256" key="1">
    <source>
        <dbReference type="ARBA" id="ARBA00004167"/>
    </source>
</evidence>
<evidence type="ECO:0000256" key="4">
    <source>
        <dbReference type="ARBA" id="ARBA00022989"/>
    </source>
</evidence>
<dbReference type="SUPFAM" id="SSF54523">
    <property type="entry name" value="Pili subunits"/>
    <property type="match status" value="1"/>
</dbReference>
<keyword evidence="2" id="KW-0488">Methylation</keyword>
<keyword evidence="3 6" id="KW-0812">Transmembrane</keyword>
<reference evidence="7 8" key="1">
    <citation type="submission" date="2019-03" db="EMBL/GenBank/DDBJ databases">
        <title>Genomic Encyclopedia of Type Strains, Phase IV (KMG-IV): sequencing the most valuable type-strain genomes for metagenomic binning, comparative biology and taxonomic classification.</title>
        <authorList>
            <person name="Goeker M."/>
        </authorList>
    </citation>
    <scope>NUCLEOTIDE SEQUENCE [LARGE SCALE GENOMIC DNA]</scope>
    <source>
        <strain evidence="7 8">DSM 15969</strain>
    </source>
</reference>
<evidence type="ECO:0000256" key="3">
    <source>
        <dbReference type="ARBA" id="ARBA00022692"/>
    </source>
</evidence>
<dbReference type="InterPro" id="IPR012902">
    <property type="entry name" value="N_methyl_site"/>
</dbReference>
<comment type="subcellular location">
    <subcellularLocation>
        <location evidence="1">Membrane</location>
        <topology evidence="1">Single-pass membrane protein</topology>
    </subcellularLocation>
</comment>
<dbReference type="GO" id="GO:0016020">
    <property type="term" value="C:membrane"/>
    <property type="evidence" value="ECO:0007669"/>
    <property type="project" value="UniProtKB-SubCell"/>
</dbReference>
<evidence type="ECO:0000256" key="5">
    <source>
        <dbReference type="ARBA" id="ARBA00023136"/>
    </source>
</evidence>
<dbReference type="InterPro" id="IPR000983">
    <property type="entry name" value="Bac_GSPG_pilin"/>
</dbReference>
<dbReference type="PANTHER" id="PTHR30093:SF44">
    <property type="entry name" value="TYPE II SECRETION SYSTEM CORE PROTEIN G"/>
    <property type="match status" value="1"/>
</dbReference>
<dbReference type="AlphaFoldDB" id="A0A4R1PTD6"/>
<evidence type="ECO:0000256" key="6">
    <source>
        <dbReference type="SAM" id="Phobius"/>
    </source>
</evidence>
<dbReference type="Pfam" id="PF07963">
    <property type="entry name" value="N_methyl"/>
    <property type="match status" value="1"/>
</dbReference>
<evidence type="ECO:0000313" key="7">
    <source>
        <dbReference type="EMBL" id="TCL35042.1"/>
    </source>
</evidence>
<keyword evidence="4 6" id="KW-1133">Transmembrane helix</keyword>
<dbReference type="EMBL" id="SLUI01000014">
    <property type="protein sequence ID" value="TCL35042.1"/>
    <property type="molecule type" value="Genomic_DNA"/>
</dbReference>
<protein>
    <submittedName>
        <fullName evidence="7">General secretion pathway protein G</fullName>
    </submittedName>
</protein>
<evidence type="ECO:0000313" key="8">
    <source>
        <dbReference type="Proteomes" id="UP000295063"/>
    </source>
</evidence>
<dbReference type="PRINTS" id="PR00813">
    <property type="entry name" value="BCTERIALGSPG"/>
</dbReference>
<dbReference type="Proteomes" id="UP000295063">
    <property type="component" value="Unassembled WGS sequence"/>
</dbReference>
<dbReference type="GO" id="GO:0015628">
    <property type="term" value="P:protein secretion by the type II secretion system"/>
    <property type="evidence" value="ECO:0007669"/>
    <property type="project" value="InterPro"/>
</dbReference>
<feature type="transmembrane region" description="Helical" evidence="6">
    <location>
        <begin position="12"/>
        <end position="33"/>
    </location>
</feature>
<dbReference type="GO" id="GO:0015627">
    <property type="term" value="C:type II protein secretion system complex"/>
    <property type="evidence" value="ECO:0007669"/>
    <property type="project" value="InterPro"/>
</dbReference>
<accession>A0A4R1PTD6</accession>
<dbReference type="NCBIfam" id="TIGR02532">
    <property type="entry name" value="IV_pilin_GFxxxE"/>
    <property type="match status" value="1"/>
</dbReference>
<proteinExistence type="predicted"/>
<dbReference type="Gene3D" id="3.30.700.10">
    <property type="entry name" value="Glycoprotein, Type 4 Pilin"/>
    <property type="match status" value="1"/>
</dbReference>
<dbReference type="PANTHER" id="PTHR30093">
    <property type="entry name" value="GENERAL SECRETION PATHWAY PROTEIN G"/>
    <property type="match status" value="1"/>
</dbReference>
<sequence length="128" mass="13668">MDLNGKEKDQKGFTLVELIVVIAIIGILSAVIIPKFSQAMNAAKDVRLKADLRSVDSAVMQYYAAKGSYPETAAAFSVYLTPWPNDATGAALVYETAENGYIVKGTSLDNTGGTTSRRSPGSVGYVVW</sequence>
<organism evidence="7 8">
    <name type="scientific">Anaerospora hongkongensis</name>
    <dbReference type="NCBI Taxonomy" id="244830"/>
    <lineage>
        <taxon>Bacteria</taxon>
        <taxon>Bacillati</taxon>
        <taxon>Bacillota</taxon>
        <taxon>Negativicutes</taxon>
        <taxon>Selenomonadales</taxon>
        <taxon>Sporomusaceae</taxon>
        <taxon>Anaerospora</taxon>
    </lineage>
</organism>
<keyword evidence="5 6" id="KW-0472">Membrane</keyword>
<dbReference type="OrthoDB" id="1819208at2"/>
<gene>
    <name evidence="7" type="ORF">EV210_11459</name>
</gene>
<name>A0A4R1PTD6_9FIRM</name>
<evidence type="ECO:0000256" key="2">
    <source>
        <dbReference type="ARBA" id="ARBA00022481"/>
    </source>
</evidence>
<dbReference type="InterPro" id="IPR045584">
    <property type="entry name" value="Pilin-like"/>
</dbReference>
<dbReference type="PROSITE" id="PS00409">
    <property type="entry name" value="PROKAR_NTER_METHYL"/>
    <property type="match status" value="1"/>
</dbReference>
<comment type="caution">
    <text evidence="7">The sequence shown here is derived from an EMBL/GenBank/DDBJ whole genome shotgun (WGS) entry which is preliminary data.</text>
</comment>
<keyword evidence="8" id="KW-1185">Reference proteome</keyword>